<dbReference type="GO" id="GO:0010126">
    <property type="term" value="P:mycothiol metabolic process"/>
    <property type="evidence" value="ECO:0007669"/>
    <property type="project" value="UniProtKB-UniRule"/>
</dbReference>
<dbReference type="AlphaFoldDB" id="A0AAE3YWP7"/>
<sequence>MAEQLRLMAVHAHPDDESSKGAASSAKYVAEGVSVLVVTCTGGERGSVLNPKLDRPEVWADIANIRRREMDAAREILGVDQAWLGFVDSGLPEGDPLPPLPEGCFGLMDPEVAAEPLVKLIREFRPHVITTYDENGGYPHPDHIMTHRVTMAAFDAAADPERFPEAGEPWQPLKLYYNSGFSKDRVLALHEAMLDAGLTSPYTEWIEKWDEGRDRGDKITTRVPCGEYFDVRDDALRAHATQVDPDGFWFQVPREIQLKVWPTEDFELARSLVETALPETDLFAGIRDSVAAR</sequence>
<keyword evidence="2" id="KW-0479">Metal-binding</keyword>
<accession>A0AAE3YWP7</accession>
<comment type="catalytic activity">
    <reaction evidence="2">
        <text>mycothiol S-conjugate + H2O = an N-acetyl-L-cysteine-S-conjugate + 1D-myo-inositol 2-amino-2-deoxy-alpha-D-glucopyranoside</text>
        <dbReference type="Rhea" id="RHEA:36543"/>
        <dbReference type="ChEBI" id="CHEBI:15377"/>
        <dbReference type="ChEBI" id="CHEBI:58718"/>
        <dbReference type="ChEBI" id="CHEBI:58886"/>
        <dbReference type="ChEBI" id="CHEBI:59633"/>
        <dbReference type="EC" id="3.5.1.115"/>
    </reaction>
</comment>
<dbReference type="InterPro" id="IPR003737">
    <property type="entry name" value="GlcNAc_PI_deacetylase-related"/>
</dbReference>
<evidence type="ECO:0000256" key="1">
    <source>
        <dbReference type="ARBA" id="ARBA00022833"/>
    </source>
</evidence>
<dbReference type="SUPFAM" id="SSF102588">
    <property type="entry name" value="LmbE-like"/>
    <property type="match status" value="1"/>
</dbReference>
<protein>
    <recommendedName>
        <fullName evidence="2">Mycothiol S-conjugate amidase</fullName>
        <ecNumber evidence="2">3.5.1.115</ecNumber>
    </recommendedName>
</protein>
<dbReference type="GO" id="GO:0016811">
    <property type="term" value="F:hydrolase activity, acting on carbon-nitrogen (but not peptide) bonds, in linear amides"/>
    <property type="evidence" value="ECO:0007669"/>
    <property type="project" value="TreeGrafter"/>
</dbReference>
<dbReference type="InterPro" id="IPR024078">
    <property type="entry name" value="LmbE-like_dom_sf"/>
</dbReference>
<comment type="function">
    <text evidence="2">A mycothiol (MSH, N-acetylcysteinyl-glucosaminyl-inositol) S-conjugate amidase, it recycles conjugated MSH to the N-acetyl cysteine conjugate (AcCys S-conjugate, a mercapturic acid) and the MSH precursor. Involved in MSH-dependent detoxification of a number of alkylating agents and antibiotics.</text>
</comment>
<evidence type="ECO:0000313" key="4">
    <source>
        <dbReference type="Proteomes" id="UP001183643"/>
    </source>
</evidence>
<dbReference type="InterPro" id="IPR017811">
    <property type="entry name" value="Mca"/>
</dbReference>
<comment type="subunit">
    <text evidence="2">Monomer.</text>
</comment>
<dbReference type="PANTHER" id="PTHR12993:SF11">
    <property type="entry name" value="N-ACETYLGLUCOSAMINYL-PHOSPHATIDYLINOSITOL DE-N-ACETYLASE"/>
    <property type="match status" value="1"/>
</dbReference>
<dbReference type="GO" id="GO:0010127">
    <property type="term" value="P:mycothiol-dependent detoxification"/>
    <property type="evidence" value="ECO:0007669"/>
    <property type="project" value="UniProtKB-UniRule"/>
</dbReference>
<dbReference type="Pfam" id="PF02585">
    <property type="entry name" value="PIG-L"/>
    <property type="match status" value="1"/>
</dbReference>
<comment type="caution">
    <text evidence="3">The sequence shown here is derived from an EMBL/GenBank/DDBJ whole genome shotgun (WGS) entry which is preliminary data.</text>
</comment>
<keyword evidence="2 3" id="KW-0378">Hydrolase</keyword>
<gene>
    <name evidence="2" type="primary">mca</name>
    <name evidence="3" type="ORF">J2S41_006054</name>
</gene>
<keyword evidence="1 2" id="KW-0862">Zinc</keyword>
<name>A0AAE3YWP7_9ACTN</name>
<dbReference type="Proteomes" id="UP001183643">
    <property type="component" value="Unassembled WGS sequence"/>
</dbReference>
<evidence type="ECO:0000313" key="3">
    <source>
        <dbReference type="EMBL" id="MDR7279276.1"/>
    </source>
</evidence>
<dbReference type="GO" id="GO:0008270">
    <property type="term" value="F:zinc ion binding"/>
    <property type="evidence" value="ECO:0007669"/>
    <property type="project" value="UniProtKB-UniRule"/>
</dbReference>
<comment type="similarity">
    <text evidence="2">Belongs to the MshB deacetylase family. Mca subfamily.</text>
</comment>
<dbReference type="NCBIfam" id="TIGR03446">
    <property type="entry name" value="mycothiol_Mca"/>
    <property type="match status" value="1"/>
</dbReference>
<keyword evidence="4" id="KW-1185">Reference proteome</keyword>
<dbReference type="EC" id="3.5.1.115" evidence="2"/>
<dbReference type="EMBL" id="JAVDYB010000001">
    <property type="protein sequence ID" value="MDR7279276.1"/>
    <property type="molecule type" value="Genomic_DNA"/>
</dbReference>
<feature type="binding site" evidence="2">
    <location>
        <position position="13"/>
    </location>
    <ligand>
        <name>Zn(2+)</name>
        <dbReference type="ChEBI" id="CHEBI:29105"/>
    </ligand>
</feature>
<reference evidence="3" key="1">
    <citation type="submission" date="2023-07" db="EMBL/GenBank/DDBJ databases">
        <title>Sequencing the genomes of 1000 actinobacteria strains.</title>
        <authorList>
            <person name="Klenk H.-P."/>
        </authorList>
    </citation>
    <scope>NUCLEOTIDE SEQUENCE</scope>
    <source>
        <strain evidence="3">DSM 44707</strain>
    </source>
</reference>
<comment type="cofactor">
    <cofactor evidence="2">
        <name>Zn(2+)</name>
        <dbReference type="ChEBI" id="CHEBI:29105"/>
    </cofactor>
    <text evidence="2">Binds 1 zinc ion per subunit.</text>
</comment>
<dbReference type="Gene3D" id="3.40.50.10320">
    <property type="entry name" value="LmbE-like"/>
    <property type="match status" value="1"/>
</dbReference>
<dbReference type="HAMAP" id="MF_01482">
    <property type="entry name" value="Mca"/>
    <property type="match status" value="1"/>
</dbReference>
<organism evidence="3 4">
    <name type="scientific">Catenuloplanes atrovinosus</name>
    <dbReference type="NCBI Taxonomy" id="137266"/>
    <lineage>
        <taxon>Bacteria</taxon>
        <taxon>Bacillati</taxon>
        <taxon>Actinomycetota</taxon>
        <taxon>Actinomycetes</taxon>
        <taxon>Micromonosporales</taxon>
        <taxon>Micromonosporaceae</taxon>
        <taxon>Catenuloplanes</taxon>
    </lineage>
</organism>
<proteinExistence type="inferred from homology"/>
<feature type="binding site" evidence="2">
    <location>
        <position position="16"/>
    </location>
    <ligand>
        <name>Zn(2+)</name>
        <dbReference type="ChEBI" id="CHEBI:29105"/>
    </ligand>
</feature>
<evidence type="ECO:0000256" key="2">
    <source>
        <dbReference type="HAMAP-Rule" id="MF_01482"/>
    </source>
</evidence>
<feature type="binding site" evidence="2">
    <location>
        <position position="143"/>
    </location>
    <ligand>
        <name>Zn(2+)</name>
        <dbReference type="ChEBI" id="CHEBI:29105"/>
    </ligand>
</feature>
<dbReference type="RefSeq" id="WP_310372732.1">
    <property type="nucleotide sequence ID" value="NZ_JAVDYB010000001.1"/>
</dbReference>
<dbReference type="PANTHER" id="PTHR12993">
    <property type="entry name" value="N-ACETYLGLUCOSAMINYL-PHOSPHATIDYLINOSITOL DE-N-ACETYLASE-RELATED"/>
    <property type="match status" value="1"/>
</dbReference>